<evidence type="ECO:0000256" key="3">
    <source>
        <dbReference type="ARBA" id="ARBA00022598"/>
    </source>
</evidence>
<dbReference type="PRINTS" id="PR00981">
    <property type="entry name" value="TRNASYNTHSER"/>
</dbReference>
<feature type="binding site" evidence="9">
    <location>
        <begin position="304"/>
        <end position="307"/>
    </location>
    <ligand>
        <name>ATP</name>
        <dbReference type="ChEBI" id="CHEBI:30616"/>
    </ligand>
</feature>
<dbReference type="EMBL" id="GEEE01017136">
    <property type="protein sequence ID" value="JAP46089.1"/>
    <property type="molecule type" value="Transcribed_RNA"/>
</dbReference>
<dbReference type="InterPro" id="IPR006195">
    <property type="entry name" value="aa-tRNA-synth_II"/>
</dbReference>
<feature type="binding site" evidence="9">
    <location>
        <begin position="218"/>
        <end position="220"/>
    </location>
    <ligand>
        <name>ATP</name>
        <dbReference type="ChEBI" id="CHEBI:30616"/>
    </ligand>
</feature>
<dbReference type="Pfam" id="PF00587">
    <property type="entry name" value="tRNA-synt_2b"/>
    <property type="match status" value="1"/>
</dbReference>
<name>A0A0X3P2H7_SCHSO</name>
<feature type="binding site" evidence="8">
    <location>
        <position position="334"/>
    </location>
    <ligand>
        <name>L-serine</name>
        <dbReference type="ChEBI" id="CHEBI:33384"/>
    </ligand>
</feature>
<reference evidence="11" key="1">
    <citation type="submission" date="2016-01" db="EMBL/GenBank/DDBJ databases">
        <title>Reference transcriptome for the parasite Schistocephalus solidus: insights into the molecular evolution of parasitism.</title>
        <authorList>
            <person name="Hebert F.O."/>
            <person name="Grambauer S."/>
            <person name="Barber I."/>
            <person name="Landry C.R."/>
            <person name="Aubin-Horth N."/>
        </authorList>
    </citation>
    <scope>NUCLEOTIDE SEQUENCE</scope>
</reference>
<dbReference type="SUPFAM" id="SSF55681">
    <property type="entry name" value="Class II aaRS and biotin synthetases"/>
    <property type="match status" value="1"/>
</dbReference>
<comment type="similarity">
    <text evidence="1">Belongs to the class-II aminoacyl-tRNA synthetase family. Type-1 seryl-tRNA synthetase subfamily.</text>
</comment>
<feature type="binding site" evidence="8">
    <location>
        <position position="187"/>
    </location>
    <ligand>
        <name>L-serine</name>
        <dbReference type="ChEBI" id="CHEBI:33384"/>
    </ligand>
</feature>
<sequence length="384" mass="42678">MRNNIEERSSAVNMDELILLYDRYRGGDRDLLPRLRELCLSLPNFSHPSSPVGDPSKTRLLRLNGSPKPTDYPPKNAVALLSNEILSNPRARRRLRGLGLLRCHNMVPGCGHRSYNFYGSLALLETALVTFVLDRVIGTGMQQISVPDILPASAIESCGFPTSGERTQTFTIDDSTAGSRRFCLSGTAEMGIASYCAGRIFGPKSPAEYFCAVSRCYRREVPNQESLLYRTHQFTKVEMFCVSEPTMKASEDAFDKILNLQQSIFADLGLHYRVLEMPTSELGNPAFRKVDIEAFMPGDGSFGEISSTSSCTDYQARRLNIKWCSPEAFAFTLNGTGCAVTRVIKALVETHQRKDGTVGLPQALWPYMNNAKELEPDESQVVFS</sequence>
<keyword evidence="4" id="KW-0547">Nucleotide-binding</keyword>
<keyword evidence="5 9" id="KW-0067">ATP-binding</keyword>
<evidence type="ECO:0000256" key="7">
    <source>
        <dbReference type="ARBA" id="ARBA00031113"/>
    </source>
</evidence>
<dbReference type="InterPro" id="IPR002317">
    <property type="entry name" value="Ser-tRNA-ligase_type_1"/>
</dbReference>
<accession>A0A0X3P2H7</accession>
<dbReference type="GO" id="GO:0004828">
    <property type="term" value="F:serine-tRNA ligase activity"/>
    <property type="evidence" value="ECO:0007669"/>
    <property type="project" value="UniProtKB-EC"/>
</dbReference>
<dbReference type="PIRSF" id="PIRSF001529">
    <property type="entry name" value="Ser-tRNA-synth_IIa"/>
    <property type="match status" value="1"/>
</dbReference>
<evidence type="ECO:0000256" key="6">
    <source>
        <dbReference type="ARBA" id="ARBA00023146"/>
    </source>
</evidence>
<feature type="domain" description="Aminoacyl-transfer RNA synthetases class-II family profile" evidence="10">
    <location>
        <begin position="124"/>
        <end position="361"/>
    </location>
</feature>
<keyword evidence="3 11" id="KW-0436">Ligase</keyword>
<dbReference type="GO" id="GO:0005524">
    <property type="term" value="F:ATP binding"/>
    <property type="evidence" value="ECO:0007669"/>
    <property type="project" value="UniProtKB-KW"/>
</dbReference>
<evidence type="ECO:0000256" key="9">
    <source>
        <dbReference type="PIRSR" id="PIRSR001529-2"/>
    </source>
</evidence>
<evidence type="ECO:0000256" key="8">
    <source>
        <dbReference type="PIRSR" id="PIRSR001529-1"/>
    </source>
</evidence>
<organism evidence="11">
    <name type="scientific">Schistocephalus solidus</name>
    <name type="common">Tapeworm</name>
    <dbReference type="NCBI Taxonomy" id="70667"/>
    <lineage>
        <taxon>Eukaryota</taxon>
        <taxon>Metazoa</taxon>
        <taxon>Spiralia</taxon>
        <taxon>Lophotrochozoa</taxon>
        <taxon>Platyhelminthes</taxon>
        <taxon>Cestoda</taxon>
        <taxon>Eucestoda</taxon>
        <taxon>Diphyllobothriidea</taxon>
        <taxon>Diphyllobothriidae</taxon>
        <taxon>Schistocephalus</taxon>
    </lineage>
</organism>
<protein>
    <recommendedName>
        <fullName evidence="2">serine--tRNA ligase</fullName>
        <ecNumber evidence="2">6.1.1.11</ecNumber>
    </recommendedName>
    <alternativeName>
        <fullName evidence="7">Seryl-tRNA synthetase</fullName>
    </alternativeName>
</protein>
<dbReference type="AlphaFoldDB" id="A0A0X3P2H7"/>
<dbReference type="InterPro" id="IPR045864">
    <property type="entry name" value="aa-tRNA-synth_II/BPL/LPL"/>
</dbReference>
<evidence type="ECO:0000256" key="4">
    <source>
        <dbReference type="ARBA" id="ARBA00022741"/>
    </source>
</evidence>
<evidence type="ECO:0000259" key="10">
    <source>
        <dbReference type="PROSITE" id="PS50862"/>
    </source>
</evidence>
<dbReference type="PROSITE" id="PS50862">
    <property type="entry name" value="AA_TRNA_LIGASE_II"/>
    <property type="match status" value="1"/>
</dbReference>
<dbReference type="InterPro" id="IPR002314">
    <property type="entry name" value="aa-tRNA-synt_IIb"/>
</dbReference>
<evidence type="ECO:0000256" key="5">
    <source>
        <dbReference type="ARBA" id="ARBA00022840"/>
    </source>
</evidence>
<gene>
    <name evidence="11" type="primary">SYSM</name>
    <name evidence="11" type="ORF">TR154460</name>
</gene>
<dbReference type="PANTHER" id="PTHR11778">
    <property type="entry name" value="SERYL-TRNA SYNTHETASE"/>
    <property type="match status" value="1"/>
</dbReference>
<evidence type="ECO:0000313" key="11">
    <source>
        <dbReference type="EMBL" id="JAP46089.1"/>
    </source>
</evidence>
<dbReference type="Gene3D" id="3.30.930.10">
    <property type="entry name" value="Bira Bifunctional Protein, Domain 2"/>
    <property type="match status" value="1"/>
</dbReference>
<dbReference type="EC" id="6.1.1.11" evidence="2"/>
<feature type="binding site" evidence="8">
    <location>
        <position position="238"/>
    </location>
    <ligand>
        <name>L-serine</name>
        <dbReference type="ChEBI" id="CHEBI:33384"/>
    </ligand>
</feature>
<feature type="binding site" evidence="8">
    <location>
        <position position="218"/>
    </location>
    <ligand>
        <name>L-serine</name>
        <dbReference type="ChEBI" id="CHEBI:33384"/>
    </ligand>
</feature>
<keyword evidence="6" id="KW-0030">Aminoacyl-tRNA synthetase</keyword>
<dbReference type="GO" id="GO:0006434">
    <property type="term" value="P:seryl-tRNA aminoacylation"/>
    <property type="evidence" value="ECO:0007669"/>
    <property type="project" value="InterPro"/>
</dbReference>
<evidence type="ECO:0000256" key="2">
    <source>
        <dbReference type="ARBA" id="ARBA00012840"/>
    </source>
</evidence>
<evidence type="ECO:0000256" key="1">
    <source>
        <dbReference type="ARBA" id="ARBA00010728"/>
    </source>
</evidence>
<feature type="site" description="Important for serine binding" evidence="8">
    <location>
        <position position="336"/>
    </location>
</feature>
<proteinExistence type="inferred from homology"/>